<dbReference type="Gene3D" id="3.20.20.80">
    <property type="entry name" value="Glycosidases"/>
    <property type="match status" value="1"/>
</dbReference>
<dbReference type="EMBL" id="JYIZ01000020">
    <property type="protein sequence ID" value="KJL45556.1"/>
    <property type="molecule type" value="Genomic_DNA"/>
</dbReference>
<gene>
    <name evidence="9" type="primary">afuB_2</name>
    <name evidence="9" type="ORF">RS81_00175</name>
</gene>
<comment type="caution">
    <text evidence="9">The sequence shown here is derived from an EMBL/GenBank/DDBJ whole genome shotgun (WGS) entry which is preliminary data.</text>
</comment>
<protein>
    <recommendedName>
        <fullName evidence="4">non-reducing end alpha-L-arabinofuranosidase</fullName>
        <ecNumber evidence="4">3.2.1.55</ecNumber>
    </recommendedName>
</protein>
<dbReference type="InterPro" id="IPR013780">
    <property type="entry name" value="Glyco_hydro_b"/>
</dbReference>
<accession>A0A0M2HFY2</accession>
<sequence length="512" mass="56291">MRKMQAMTDATARLDPYNEVSDIDRRIFGGFVEHLGRHIYDGIFEPGHPSADAAGFRQDVIDLVKELGVSTIRYPGGNFVSGYKWEDGIGPVEDRPRRLDLAWHSTETNEVGLHEFQEWLDRVGSDLMMAVNLGTRDTAEALDLLEYANSDADTTWTAQRAANGRPDPFAVKMWCLGNEMDGPWQVGHRNADDYGKIAMRTAKAMRMLDPSVELVVCGSSGRGMPTFGSWERTVLEHTFDDVDFISCHSYYQEMGGNAQEFLASGVDMAKFIESVVAIADTVAATKKSDKRIMISFDEWNVWYLHNEEGGQNDKPEERGWPVAPRLLEDQYHALDAVVFGDLMITLLQHADRVRSASLAQLVNVIAPIMTEPGGIAWKQTTFFPFSITSRLANGRAVRVPVDAGTFTSEKLGEVAKVNAVATVDDEGVSLFVVNRSTTDAADLKVDLSPLVSALGRSVTVSESHLLHEDDIYAANTLTDPERVGVRAADASVDGSTLSVSLPAVSWAAIRLS</sequence>
<dbReference type="Gene3D" id="2.60.40.1180">
    <property type="entry name" value="Golgi alpha-mannosidase II"/>
    <property type="match status" value="1"/>
</dbReference>
<dbReference type="PANTHER" id="PTHR43576">
    <property type="entry name" value="ALPHA-L-ARABINOFURANOSIDASE C-RELATED"/>
    <property type="match status" value="1"/>
</dbReference>
<keyword evidence="7 9" id="KW-0326">Glycosidase</keyword>
<organism evidence="9 10">
    <name type="scientific">Microbacterium terrae</name>
    <dbReference type="NCBI Taxonomy" id="69369"/>
    <lineage>
        <taxon>Bacteria</taxon>
        <taxon>Bacillati</taxon>
        <taxon>Actinomycetota</taxon>
        <taxon>Actinomycetes</taxon>
        <taxon>Micrococcales</taxon>
        <taxon>Microbacteriaceae</taxon>
        <taxon>Microbacterium</taxon>
    </lineage>
</organism>
<dbReference type="STRING" id="92835.RS81_00175"/>
<evidence type="ECO:0000256" key="6">
    <source>
        <dbReference type="ARBA" id="ARBA00023277"/>
    </source>
</evidence>
<dbReference type="Proteomes" id="UP000033956">
    <property type="component" value="Unassembled WGS sequence"/>
</dbReference>
<evidence type="ECO:0000256" key="7">
    <source>
        <dbReference type="ARBA" id="ARBA00023295"/>
    </source>
</evidence>
<dbReference type="GO" id="GO:0046373">
    <property type="term" value="P:L-arabinose metabolic process"/>
    <property type="evidence" value="ECO:0007669"/>
    <property type="project" value="InterPro"/>
</dbReference>
<reference evidence="9 10" key="1">
    <citation type="submission" date="2015-02" db="EMBL/GenBank/DDBJ databases">
        <title>Draft genome sequences of ten Microbacterium spp. with emphasis on heavy metal contaminated environments.</title>
        <authorList>
            <person name="Corretto E."/>
        </authorList>
    </citation>
    <scope>NUCLEOTIDE SEQUENCE [LARGE SCALE GENOMIC DNA]</scope>
    <source>
        <strain evidence="9 10">DSM 12510</strain>
    </source>
</reference>
<dbReference type="InterPro" id="IPR055235">
    <property type="entry name" value="ASD1_cat"/>
</dbReference>
<keyword evidence="10" id="KW-1185">Reference proteome</keyword>
<dbReference type="SMART" id="SM00813">
    <property type="entry name" value="Alpha-L-AF_C"/>
    <property type="match status" value="1"/>
</dbReference>
<dbReference type="PANTHER" id="PTHR43576:SF3">
    <property type="entry name" value="ALPHA-L-ARABINOFURANOSIDASE C"/>
    <property type="match status" value="1"/>
</dbReference>
<comment type="subunit">
    <text evidence="3">Homohexamer; trimer of dimers.</text>
</comment>
<comment type="similarity">
    <text evidence="2">Belongs to the glycosyl hydrolase 51 family.</text>
</comment>
<evidence type="ECO:0000256" key="2">
    <source>
        <dbReference type="ARBA" id="ARBA00007186"/>
    </source>
</evidence>
<dbReference type="AlphaFoldDB" id="A0A0M2HFY2"/>
<keyword evidence="5 9" id="KW-0378">Hydrolase</keyword>
<evidence type="ECO:0000259" key="8">
    <source>
        <dbReference type="SMART" id="SM00813"/>
    </source>
</evidence>
<dbReference type="EC" id="3.2.1.55" evidence="4"/>
<dbReference type="GO" id="GO:0046556">
    <property type="term" value="F:alpha-L-arabinofuranosidase activity"/>
    <property type="evidence" value="ECO:0007669"/>
    <property type="project" value="UniProtKB-EC"/>
</dbReference>
<dbReference type="InterPro" id="IPR017853">
    <property type="entry name" value="GH"/>
</dbReference>
<dbReference type="InterPro" id="IPR010720">
    <property type="entry name" value="Alpha-L-AF_C"/>
</dbReference>
<evidence type="ECO:0000256" key="1">
    <source>
        <dbReference type="ARBA" id="ARBA00001462"/>
    </source>
</evidence>
<dbReference type="Pfam" id="PF22848">
    <property type="entry name" value="ASD1_dom"/>
    <property type="match status" value="1"/>
</dbReference>
<keyword evidence="6" id="KW-0119">Carbohydrate metabolism</keyword>
<name>A0A0M2HFY2_9MICO</name>
<evidence type="ECO:0000313" key="9">
    <source>
        <dbReference type="EMBL" id="KJL45556.1"/>
    </source>
</evidence>
<evidence type="ECO:0000256" key="5">
    <source>
        <dbReference type="ARBA" id="ARBA00022801"/>
    </source>
</evidence>
<dbReference type="SUPFAM" id="SSF51445">
    <property type="entry name" value="(Trans)glycosidases"/>
    <property type="match status" value="1"/>
</dbReference>
<dbReference type="Pfam" id="PF06964">
    <property type="entry name" value="Alpha-L-AF_C"/>
    <property type="match status" value="1"/>
</dbReference>
<feature type="domain" description="Alpha-L-arabinofuranosidase C-terminal" evidence="8">
    <location>
        <begin position="297"/>
        <end position="505"/>
    </location>
</feature>
<dbReference type="PATRIC" id="fig|92835.4.peg.183"/>
<dbReference type="GO" id="GO:0000272">
    <property type="term" value="P:polysaccharide catabolic process"/>
    <property type="evidence" value="ECO:0007669"/>
    <property type="project" value="TreeGrafter"/>
</dbReference>
<evidence type="ECO:0000256" key="3">
    <source>
        <dbReference type="ARBA" id="ARBA00011165"/>
    </source>
</evidence>
<comment type="catalytic activity">
    <reaction evidence="1">
        <text>Hydrolysis of terminal non-reducing alpha-L-arabinofuranoside residues in alpha-L-arabinosides.</text>
        <dbReference type="EC" id="3.2.1.55"/>
    </reaction>
</comment>
<dbReference type="SUPFAM" id="SSF51011">
    <property type="entry name" value="Glycosyl hydrolase domain"/>
    <property type="match status" value="1"/>
</dbReference>
<proteinExistence type="inferred from homology"/>
<evidence type="ECO:0000313" key="10">
    <source>
        <dbReference type="Proteomes" id="UP000033956"/>
    </source>
</evidence>
<evidence type="ECO:0000256" key="4">
    <source>
        <dbReference type="ARBA" id="ARBA00012670"/>
    </source>
</evidence>